<feature type="compositionally biased region" description="Basic and acidic residues" evidence="1">
    <location>
        <begin position="53"/>
        <end position="72"/>
    </location>
</feature>
<dbReference type="InterPro" id="IPR051265">
    <property type="entry name" value="HIBADH-related_NP60_sf"/>
</dbReference>
<feature type="domain" description="6-phosphogluconate dehydrogenase NADP-binding" evidence="2">
    <location>
        <begin position="5"/>
        <end position="47"/>
    </location>
</feature>
<dbReference type="GO" id="GO:0016491">
    <property type="term" value="F:oxidoreductase activity"/>
    <property type="evidence" value="ECO:0007669"/>
    <property type="project" value="InterPro"/>
</dbReference>
<dbReference type="Proteomes" id="UP000318093">
    <property type="component" value="Unassembled WGS sequence"/>
</dbReference>
<dbReference type="GO" id="GO:0016054">
    <property type="term" value="P:organic acid catabolic process"/>
    <property type="evidence" value="ECO:0007669"/>
    <property type="project" value="UniProtKB-ARBA"/>
</dbReference>
<dbReference type="AlphaFoldDB" id="A0A537J9T6"/>
<dbReference type="SUPFAM" id="SSF51735">
    <property type="entry name" value="NAD(P)-binding Rossmann-fold domains"/>
    <property type="match status" value="1"/>
</dbReference>
<feature type="compositionally biased region" description="Gly residues" evidence="1">
    <location>
        <begin position="73"/>
        <end position="85"/>
    </location>
</feature>
<name>A0A537J9T6_9BACT</name>
<protein>
    <recommendedName>
        <fullName evidence="2">6-phosphogluconate dehydrogenase NADP-binding domain-containing protein</fullName>
    </recommendedName>
</protein>
<organism evidence="3 4">
    <name type="scientific">Candidatus Segetimicrobium genomatis</name>
    <dbReference type="NCBI Taxonomy" id="2569760"/>
    <lineage>
        <taxon>Bacteria</taxon>
        <taxon>Bacillati</taxon>
        <taxon>Candidatus Sysuimicrobiota</taxon>
        <taxon>Candidatus Sysuimicrobiia</taxon>
        <taxon>Candidatus Sysuimicrobiales</taxon>
        <taxon>Candidatus Segetimicrobiaceae</taxon>
        <taxon>Candidatus Segetimicrobium</taxon>
    </lineage>
</organism>
<comment type="caution">
    <text evidence="3">The sequence shown here is derived from an EMBL/GenBank/DDBJ whole genome shotgun (WGS) entry which is preliminary data.</text>
</comment>
<accession>A0A537J9T6</accession>
<dbReference type="GO" id="GO:0050661">
    <property type="term" value="F:NADP binding"/>
    <property type="evidence" value="ECO:0007669"/>
    <property type="project" value="InterPro"/>
</dbReference>
<dbReference type="InterPro" id="IPR002204">
    <property type="entry name" value="3-OH-isobutyrate_DH-rel_CS"/>
</dbReference>
<evidence type="ECO:0000313" key="4">
    <source>
        <dbReference type="Proteomes" id="UP000318093"/>
    </source>
</evidence>
<dbReference type="InterPro" id="IPR006115">
    <property type="entry name" value="6PGDH_NADP-bd"/>
</dbReference>
<sequence length="174" mass="18619">MEMVVGFVGLGAMGSEMVRRLLAAGRKIAGYNRTRSKAQPLLDAGAARGHGGARRDPGRARAGEDLHRHEHGQPGGEPGPGGSGGRARRADARRPGVGEHGHGERGQAVVHGRRGEDGLRCGDPDPARHRRAGDLRGRPRPGRLDEDRHQPEPGRSDARLQRRDVAGREGRHPA</sequence>
<dbReference type="EMBL" id="VBAN01000268">
    <property type="protein sequence ID" value="TMI80307.1"/>
    <property type="molecule type" value="Genomic_DNA"/>
</dbReference>
<dbReference type="InterPro" id="IPR036291">
    <property type="entry name" value="NAD(P)-bd_dom_sf"/>
</dbReference>
<proteinExistence type="predicted"/>
<dbReference type="PANTHER" id="PTHR43580">
    <property type="entry name" value="OXIDOREDUCTASE GLYR1-RELATED"/>
    <property type="match status" value="1"/>
</dbReference>
<feature type="compositionally biased region" description="Basic and acidic residues" evidence="1">
    <location>
        <begin position="88"/>
        <end position="105"/>
    </location>
</feature>
<evidence type="ECO:0000313" key="3">
    <source>
        <dbReference type="EMBL" id="TMI80307.1"/>
    </source>
</evidence>
<reference evidence="3 4" key="1">
    <citation type="journal article" date="2019" name="Nat. Microbiol.">
        <title>Mediterranean grassland soil C-N compound turnover is dependent on rainfall and depth, and is mediated by genomically divergent microorganisms.</title>
        <authorList>
            <person name="Diamond S."/>
            <person name="Andeer P.F."/>
            <person name="Li Z."/>
            <person name="Crits-Christoph A."/>
            <person name="Burstein D."/>
            <person name="Anantharaman K."/>
            <person name="Lane K.R."/>
            <person name="Thomas B.C."/>
            <person name="Pan C."/>
            <person name="Northen T.R."/>
            <person name="Banfield J.F."/>
        </authorList>
    </citation>
    <scope>NUCLEOTIDE SEQUENCE [LARGE SCALE GENOMIC DNA]</scope>
    <source>
        <strain evidence="3">NP_6</strain>
    </source>
</reference>
<evidence type="ECO:0000256" key="1">
    <source>
        <dbReference type="SAM" id="MobiDB-lite"/>
    </source>
</evidence>
<evidence type="ECO:0000259" key="2">
    <source>
        <dbReference type="Pfam" id="PF03446"/>
    </source>
</evidence>
<feature type="compositionally biased region" description="Basic and acidic residues" evidence="1">
    <location>
        <begin position="113"/>
        <end position="174"/>
    </location>
</feature>
<gene>
    <name evidence="3" type="ORF">E6H03_08630</name>
</gene>
<dbReference type="PANTHER" id="PTHR43580:SF2">
    <property type="entry name" value="CYTOKINE-LIKE NUCLEAR FACTOR N-PAC"/>
    <property type="match status" value="1"/>
</dbReference>
<dbReference type="Gene3D" id="3.40.50.720">
    <property type="entry name" value="NAD(P)-binding Rossmann-like Domain"/>
    <property type="match status" value="1"/>
</dbReference>
<dbReference type="Pfam" id="PF03446">
    <property type="entry name" value="NAD_binding_2"/>
    <property type="match status" value="1"/>
</dbReference>
<dbReference type="PROSITE" id="PS00895">
    <property type="entry name" value="3_HYDROXYISOBUT_DH"/>
    <property type="match status" value="1"/>
</dbReference>
<feature type="region of interest" description="Disordered" evidence="1">
    <location>
        <begin position="31"/>
        <end position="174"/>
    </location>
</feature>